<evidence type="ECO:0000313" key="1">
    <source>
        <dbReference type="EMBL" id="VDO29025.1"/>
    </source>
</evidence>
<gene>
    <name evidence="1" type="ORF">OFLC_LOCUS1300</name>
</gene>
<accession>A0A183H1E0</accession>
<reference evidence="1 2" key="2">
    <citation type="submission" date="2018-11" db="EMBL/GenBank/DDBJ databases">
        <authorList>
            <consortium name="Pathogen Informatics"/>
        </authorList>
    </citation>
    <scope>NUCLEOTIDE SEQUENCE [LARGE SCALE GENOMIC DNA]</scope>
</reference>
<sequence>MRYFTAYTLNVPLNALLLRRWVHLVLWLLHQRMKEMKKWIHYEIYHLHVFPCLHQPI</sequence>
<name>A0A183H1E0_9BILA</name>
<evidence type="ECO:0000313" key="2">
    <source>
        <dbReference type="Proteomes" id="UP000267606"/>
    </source>
</evidence>
<protein>
    <submittedName>
        <fullName evidence="1 3">Uncharacterized protein</fullName>
    </submittedName>
</protein>
<dbReference type="Proteomes" id="UP000267606">
    <property type="component" value="Unassembled WGS sequence"/>
</dbReference>
<dbReference type="WBParaSite" id="OFLC_0000129901-mRNA-1">
    <property type="protein sequence ID" value="OFLC_0000129901-mRNA-1"/>
    <property type="gene ID" value="OFLC_0000129901"/>
</dbReference>
<keyword evidence="2" id="KW-1185">Reference proteome</keyword>
<evidence type="ECO:0000313" key="3">
    <source>
        <dbReference type="WBParaSite" id="OFLC_0000129901-mRNA-1"/>
    </source>
</evidence>
<dbReference type="EMBL" id="UZAJ01000589">
    <property type="protein sequence ID" value="VDO29025.1"/>
    <property type="molecule type" value="Genomic_DNA"/>
</dbReference>
<reference evidence="3" key="1">
    <citation type="submission" date="2016-06" db="UniProtKB">
        <authorList>
            <consortium name="WormBaseParasite"/>
        </authorList>
    </citation>
    <scope>IDENTIFICATION</scope>
</reference>
<proteinExistence type="predicted"/>
<organism evidence="3">
    <name type="scientific">Onchocerca flexuosa</name>
    <dbReference type="NCBI Taxonomy" id="387005"/>
    <lineage>
        <taxon>Eukaryota</taxon>
        <taxon>Metazoa</taxon>
        <taxon>Ecdysozoa</taxon>
        <taxon>Nematoda</taxon>
        <taxon>Chromadorea</taxon>
        <taxon>Rhabditida</taxon>
        <taxon>Spirurina</taxon>
        <taxon>Spiruromorpha</taxon>
        <taxon>Filarioidea</taxon>
        <taxon>Onchocercidae</taxon>
        <taxon>Onchocerca</taxon>
    </lineage>
</organism>
<dbReference type="AlphaFoldDB" id="A0A183H1E0"/>